<reference evidence="2" key="1">
    <citation type="journal article" date="2023" name="G3 (Bethesda)">
        <title>A reference genome for the long-term kleptoplast-retaining sea slug Elysia crispata morphotype clarki.</title>
        <authorList>
            <person name="Eastman K.E."/>
            <person name="Pendleton A.L."/>
            <person name="Shaikh M.A."/>
            <person name="Suttiyut T."/>
            <person name="Ogas R."/>
            <person name="Tomko P."/>
            <person name="Gavelis G."/>
            <person name="Widhalm J.R."/>
            <person name="Wisecaver J.H."/>
        </authorList>
    </citation>
    <scope>NUCLEOTIDE SEQUENCE</scope>
    <source>
        <strain evidence="2">ECLA1</strain>
    </source>
</reference>
<protein>
    <submittedName>
        <fullName evidence="2">Uncharacterized protein</fullName>
    </submittedName>
</protein>
<proteinExistence type="predicted"/>
<evidence type="ECO:0000313" key="2">
    <source>
        <dbReference type="EMBL" id="KAK3773571.1"/>
    </source>
</evidence>
<gene>
    <name evidence="2" type="ORF">RRG08_022281</name>
</gene>
<name>A0AAE0ZR94_9GAST</name>
<feature type="region of interest" description="Disordered" evidence="1">
    <location>
        <begin position="1"/>
        <end position="36"/>
    </location>
</feature>
<accession>A0AAE0ZR94</accession>
<keyword evidence="3" id="KW-1185">Reference proteome</keyword>
<feature type="compositionally biased region" description="Basic and acidic residues" evidence="1">
    <location>
        <begin position="1"/>
        <end position="15"/>
    </location>
</feature>
<sequence length="91" mass="10171">MHDHESIAHEARLRPTAEGAGRLNEGVHKQRHGVRNKTALGYPWKMSGRGDKNLLKHLAAFSAEPARSVYRVDRLTLGVSFLSWLDGNNLV</sequence>
<dbReference type="AlphaFoldDB" id="A0AAE0ZR94"/>
<dbReference type="EMBL" id="JAWDGP010003531">
    <property type="protein sequence ID" value="KAK3773571.1"/>
    <property type="molecule type" value="Genomic_DNA"/>
</dbReference>
<evidence type="ECO:0000313" key="3">
    <source>
        <dbReference type="Proteomes" id="UP001283361"/>
    </source>
</evidence>
<comment type="caution">
    <text evidence="2">The sequence shown here is derived from an EMBL/GenBank/DDBJ whole genome shotgun (WGS) entry which is preliminary data.</text>
</comment>
<evidence type="ECO:0000256" key="1">
    <source>
        <dbReference type="SAM" id="MobiDB-lite"/>
    </source>
</evidence>
<dbReference type="Proteomes" id="UP001283361">
    <property type="component" value="Unassembled WGS sequence"/>
</dbReference>
<organism evidence="2 3">
    <name type="scientific">Elysia crispata</name>
    <name type="common">lettuce slug</name>
    <dbReference type="NCBI Taxonomy" id="231223"/>
    <lineage>
        <taxon>Eukaryota</taxon>
        <taxon>Metazoa</taxon>
        <taxon>Spiralia</taxon>
        <taxon>Lophotrochozoa</taxon>
        <taxon>Mollusca</taxon>
        <taxon>Gastropoda</taxon>
        <taxon>Heterobranchia</taxon>
        <taxon>Euthyneura</taxon>
        <taxon>Panpulmonata</taxon>
        <taxon>Sacoglossa</taxon>
        <taxon>Placobranchoidea</taxon>
        <taxon>Plakobranchidae</taxon>
        <taxon>Elysia</taxon>
    </lineage>
</organism>